<evidence type="ECO:0000313" key="2">
    <source>
        <dbReference type="Proteomes" id="UP001164250"/>
    </source>
</evidence>
<organism evidence="1 2">
    <name type="scientific">Pistacia atlantica</name>
    <dbReference type="NCBI Taxonomy" id="434234"/>
    <lineage>
        <taxon>Eukaryota</taxon>
        <taxon>Viridiplantae</taxon>
        <taxon>Streptophyta</taxon>
        <taxon>Embryophyta</taxon>
        <taxon>Tracheophyta</taxon>
        <taxon>Spermatophyta</taxon>
        <taxon>Magnoliopsida</taxon>
        <taxon>eudicotyledons</taxon>
        <taxon>Gunneridae</taxon>
        <taxon>Pentapetalae</taxon>
        <taxon>rosids</taxon>
        <taxon>malvids</taxon>
        <taxon>Sapindales</taxon>
        <taxon>Anacardiaceae</taxon>
        <taxon>Pistacia</taxon>
    </lineage>
</organism>
<sequence>MYLDLDFRVTKVNTFEVISPYKIFGAWRQLSTPPSKRFEYFFTLVSHRKPKTEVETPNFKLNELCSIGSRRWEIRRSLLPRSLDVGPRKTNQTNYCSETSSNGCGPLNDTVTLSRY</sequence>
<name>A0ACC1ANF3_9ROSI</name>
<gene>
    <name evidence="1" type="ORF">Patl1_32846</name>
</gene>
<proteinExistence type="predicted"/>
<evidence type="ECO:0000313" key="1">
    <source>
        <dbReference type="EMBL" id="KAJ0088201.1"/>
    </source>
</evidence>
<comment type="caution">
    <text evidence="1">The sequence shown here is derived from an EMBL/GenBank/DDBJ whole genome shotgun (WGS) entry which is preliminary data.</text>
</comment>
<dbReference type="EMBL" id="CM047905">
    <property type="protein sequence ID" value="KAJ0088201.1"/>
    <property type="molecule type" value="Genomic_DNA"/>
</dbReference>
<keyword evidence="2" id="KW-1185">Reference proteome</keyword>
<protein>
    <submittedName>
        <fullName evidence="1">Uncharacterized protein</fullName>
    </submittedName>
</protein>
<dbReference type="Proteomes" id="UP001164250">
    <property type="component" value="Chromosome 9"/>
</dbReference>
<reference evidence="2" key="1">
    <citation type="journal article" date="2023" name="G3 (Bethesda)">
        <title>Genome assembly and association tests identify interacting loci associated with vigor, precocity, and sex in interspecific pistachio rootstocks.</title>
        <authorList>
            <person name="Palmer W."/>
            <person name="Jacygrad E."/>
            <person name="Sagayaradj S."/>
            <person name="Cavanaugh K."/>
            <person name="Han R."/>
            <person name="Bertier L."/>
            <person name="Beede B."/>
            <person name="Kafkas S."/>
            <person name="Golino D."/>
            <person name="Preece J."/>
            <person name="Michelmore R."/>
        </authorList>
    </citation>
    <scope>NUCLEOTIDE SEQUENCE [LARGE SCALE GENOMIC DNA]</scope>
</reference>
<accession>A0ACC1ANF3</accession>